<protein>
    <submittedName>
        <fullName evidence="2">Uncharacterized protein</fullName>
    </submittedName>
</protein>
<sequence length="96" mass="10901">MVIYPTLLIPIPAQLKTILSPSRGYPSFRYVLCSLEQLKPNSPVVRRTRPAWSFRQTPGREGALSVLVVQPPERLDKWPSAGDPSPPPRRRFHITN</sequence>
<reference evidence="2 3" key="1">
    <citation type="submission" date="2021-07" db="EMBL/GenBank/DDBJ databases">
        <authorList>
            <person name="Imarazene B."/>
            <person name="Zahm M."/>
            <person name="Klopp C."/>
            <person name="Cabau C."/>
            <person name="Beille S."/>
            <person name="Jouanno E."/>
            <person name="Castinel A."/>
            <person name="Lluch J."/>
            <person name="Gil L."/>
            <person name="Kuchtly C."/>
            <person name="Lopez Roques C."/>
            <person name="Donnadieu C."/>
            <person name="Parrinello H."/>
            <person name="Journot L."/>
            <person name="Du K."/>
            <person name="Schartl M."/>
            <person name="Retaux S."/>
            <person name="Guiguen Y."/>
        </authorList>
    </citation>
    <scope>NUCLEOTIDE SEQUENCE [LARGE SCALE GENOMIC DNA]</scope>
    <source>
        <strain evidence="2">Pach_M1</strain>
        <tissue evidence="2">Testis</tissue>
    </source>
</reference>
<accession>A0A8T2L3S1</accession>
<dbReference type="EMBL" id="JAICCE010000018">
    <property type="protein sequence ID" value="KAG9264675.1"/>
    <property type="molecule type" value="Genomic_DNA"/>
</dbReference>
<comment type="caution">
    <text evidence="2">The sequence shown here is derived from an EMBL/GenBank/DDBJ whole genome shotgun (WGS) entry which is preliminary data.</text>
</comment>
<evidence type="ECO:0000256" key="1">
    <source>
        <dbReference type="SAM" id="MobiDB-lite"/>
    </source>
</evidence>
<feature type="region of interest" description="Disordered" evidence="1">
    <location>
        <begin position="74"/>
        <end position="96"/>
    </location>
</feature>
<evidence type="ECO:0000313" key="2">
    <source>
        <dbReference type="EMBL" id="KAG9264675.1"/>
    </source>
</evidence>
<organism evidence="2 3">
    <name type="scientific">Astyanax mexicanus</name>
    <name type="common">Blind cave fish</name>
    <name type="synonym">Astyanax fasciatus mexicanus</name>
    <dbReference type="NCBI Taxonomy" id="7994"/>
    <lineage>
        <taxon>Eukaryota</taxon>
        <taxon>Metazoa</taxon>
        <taxon>Chordata</taxon>
        <taxon>Craniata</taxon>
        <taxon>Vertebrata</taxon>
        <taxon>Euteleostomi</taxon>
        <taxon>Actinopterygii</taxon>
        <taxon>Neopterygii</taxon>
        <taxon>Teleostei</taxon>
        <taxon>Ostariophysi</taxon>
        <taxon>Characiformes</taxon>
        <taxon>Characoidei</taxon>
        <taxon>Acestrorhamphidae</taxon>
        <taxon>Acestrorhamphinae</taxon>
        <taxon>Astyanax</taxon>
    </lineage>
</organism>
<proteinExistence type="predicted"/>
<dbReference type="Proteomes" id="UP000752171">
    <property type="component" value="Unassembled WGS sequence"/>
</dbReference>
<dbReference type="AlphaFoldDB" id="A0A8T2L3S1"/>
<name>A0A8T2L3S1_ASTMX</name>
<evidence type="ECO:0000313" key="3">
    <source>
        <dbReference type="Proteomes" id="UP000752171"/>
    </source>
</evidence>
<gene>
    <name evidence="2" type="ORF">AMEX_G20984</name>
</gene>